<gene>
    <name evidence="5" type="primary">mhpA_2</name>
    <name evidence="5" type="ORF">PCE31106_00648</name>
</gene>
<dbReference type="GO" id="GO:0008688">
    <property type="term" value="F:3-(3-hydroxyphenyl)propionate hydroxylase activity"/>
    <property type="evidence" value="ECO:0007669"/>
    <property type="project" value="UniProtKB-EC"/>
</dbReference>
<name>A0A5E4SAA3_9BURK</name>
<dbReference type="Gene3D" id="3.40.30.120">
    <property type="match status" value="1"/>
</dbReference>
<keyword evidence="5" id="KW-0560">Oxidoreductase</keyword>
<proteinExistence type="predicted"/>
<dbReference type="PRINTS" id="PR00420">
    <property type="entry name" value="RNGMNOXGNASE"/>
</dbReference>
<keyword evidence="3" id="KW-0274">FAD</keyword>
<dbReference type="Pfam" id="PF01494">
    <property type="entry name" value="FAD_binding_3"/>
    <property type="match status" value="1"/>
</dbReference>
<dbReference type="RefSeq" id="WP_150562357.1">
    <property type="nucleotide sequence ID" value="NZ_CABPSL010000001.1"/>
</dbReference>
<dbReference type="GO" id="GO:0071949">
    <property type="term" value="F:FAD binding"/>
    <property type="evidence" value="ECO:0007669"/>
    <property type="project" value="InterPro"/>
</dbReference>
<dbReference type="EC" id="1.14.13.127" evidence="5"/>
<evidence type="ECO:0000256" key="2">
    <source>
        <dbReference type="ARBA" id="ARBA00022630"/>
    </source>
</evidence>
<dbReference type="InterPro" id="IPR002938">
    <property type="entry name" value="FAD-bd"/>
</dbReference>
<reference evidence="5 6" key="1">
    <citation type="submission" date="2019-08" db="EMBL/GenBank/DDBJ databases">
        <authorList>
            <person name="Peeters C."/>
        </authorList>
    </citation>
    <scope>NUCLEOTIDE SEQUENCE [LARGE SCALE GENOMIC DNA]</scope>
    <source>
        <strain evidence="5 6">LMG 31106</strain>
    </source>
</reference>
<evidence type="ECO:0000256" key="3">
    <source>
        <dbReference type="ARBA" id="ARBA00022827"/>
    </source>
</evidence>
<keyword evidence="2" id="KW-0285">Flavoprotein</keyword>
<organism evidence="5 6">
    <name type="scientific">Pandoraea cepalis</name>
    <dbReference type="NCBI Taxonomy" id="2508294"/>
    <lineage>
        <taxon>Bacteria</taxon>
        <taxon>Pseudomonadati</taxon>
        <taxon>Pseudomonadota</taxon>
        <taxon>Betaproteobacteria</taxon>
        <taxon>Burkholderiales</taxon>
        <taxon>Burkholderiaceae</taxon>
        <taxon>Pandoraea</taxon>
    </lineage>
</organism>
<dbReference type="InterPro" id="IPR036188">
    <property type="entry name" value="FAD/NAD-bd_sf"/>
</dbReference>
<dbReference type="AlphaFoldDB" id="A0A5E4SAA3"/>
<evidence type="ECO:0000256" key="1">
    <source>
        <dbReference type="ARBA" id="ARBA00001974"/>
    </source>
</evidence>
<dbReference type="Gene3D" id="3.50.50.60">
    <property type="entry name" value="FAD/NAD(P)-binding domain"/>
    <property type="match status" value="1"/>
</dbReference>
<dbReference type="PANTHER" id="PTHR43004">
    <property type="entry name" value="TRK SYSTEM POTASSIUM UPTAKE PROTEIN"/>
    <property type="match status" value="1"/>
</dbReference>
<dbReference type="NCBIfam" id="NF006002">
    <property type="entry name" value="PRK08132.1"/>
    <property type="match status" value="1"/>
</dbReference>
<dbReference type="Proteomes" id="UP000384354">
    <property type="component" value="Unassembled WGS sequence"/>
</dbReference>
<evidence type="ECO:0000313" key="6">
    <source>
        <dbReference type="Proteomes" id="UP000384354"/>
    </source>
</evidence>
<dbReference type="PANTHER" id="PTHR43004:SF19">
    <property type="entry name" value="BINDING MONOOXYGENASE, PUTATIVE (JCVI)-RELATED"/>
    <property type="match status" value="1"/>
</dbReference>
<comment type="cofactor">
    <cofactor evidence="1">
        <name>FAD</name>
        <dbReference type="ChEBI" id="CHEBI:57692"/>
    </cofactor>
</comment>
<feature type="domain" description="FAD-binding" evidence="4">
    <location>
        <begin position="29"/>
        <end position="373"/>
    </location>
</feature>
<accession>A0A5E4SAA3</accession>
<evidence type="ECO:0000259" key="4">
    <source>
        <dbReference type="Pfam" id="PF01494"/>
    </source>
</evidence>
<sequence>MSSIDYQRLTFDYQPCAEQSGNAAGEIHPVIVVGAGPVGLAGAIDLAQQGVPVIVLDDDCTLSAGSRAICFAKRTLDIFDRLGCGERMVQKGVRWNVGRVFLRDQEVYNFDLLPEAGHHRPAFINLQQYYVEGYLYERARELPNIDIRWKHKVVGLTQQGTPGTPGASVTLTVETPDGEYQTSARYVVAADGSRSPVRKLIGVDTHGRTFKDRFLIADVKMTADFPTERWFWFDPPFHPNQSVLLHRQPDNVWRIDFQLGWDADPAVEKTPERVIPRVQALLGPDAKFSLEWVSVYTFSCLRMDDFRHGHVLFAGDAAHGVSPFGARGANSGVQDVENLAWKLARVLAGQAPDTLLDTYAREREFAADENIRNSTRSTDFITPKSAVSRVFRDAVLMLARDHAFARQLVNSGRLSVPAVLSESTLNTLERDTFAGRMVPGTACVDAPLVRHGQDGWLLPRLGGRFVALVFGAPASLDAASLAGLDALANDSVPVMPLFVTPDAEAAQDARGEPHSVWHDVQGLAAQRYDAAPGTVYLIRPDQHVCARWRSVDAKAIAAARERALGRTAPEVAPMQCAA</sequence>
<protein>
    <submittedName>
        <fullName evidence="5">3-(3-hydroxy-phenyl)propionate/3-hydroxycinnamic acid hydroxylase</fullName>
        <ecNumber evidence="5">1.14.13.127</ecNumber>
    </submittedName>
</protein>
<dbReference type="Gene3D" id="3.30.70.2450">
    <property type="match status" value="1"/>
</dbReference>
<dbReference type="EMBL" id="CABPSL010000001">
    <property type="protein sequence ID" value="VVD72003.1"/>
    <property type="molecule type" value="Genomic_DNA"/>
</dbReference>
<evidence type="ECO:0000313" key="5">
    <source>
        <dbReference type="EMBL" id="VVD72003.1"/>
    </source>
</evidence>
<dbReference type="InterPro" id="IPR050641">
    <property type="entry name" value="RIFMO-like"/>
</dbReference>
<dbReference type="SUPFAM" id="SSF51905">
    <property type="entry name" value="FAD/NAD(P)-binding domain"/>
    <property type="match status" value="1"/>
</dbReference>
<dbReference type="OrthoDB" id="3443359at2"/>